<dbReference type="Pfam" id="PF01906">
    <property type="entry name" value="YbjQ_1"/>
    <property type="match status" value="1"/>
</dbReference>
<dbReference type="Proteomes" id="UP000185639">
    <property type="component" value="Unassembled WGS sequence"/>
</dbReference>
<dbReference type="InterPro" id="IPR002765">
    <property type="entry name" value="UPF0145_YbjQ-like"/>
</dbReference>
<comment type="similarity">
    <text evidence="1">Belongs to the UPF0145 family.</text>
</comment>
<evidence type="ECO:0000313" key="3">
    <source>
        <dbReference type="Proteomes" id="UP000185639"/>
    </source>
</evidence>
<dbReference type="STRING" id="484498.SAMN05421686_104154"/>
<sequence length="151" mass="16648">MELIVFLVLLGLGYVFGRLSESRHYRSIIQREQVLRGVSVVPVKIPPPEYLRHESTLVCGSVVISVDYFKTVAASLRNIFGGRVGAYESLLDRARREAVLRMQDEARQLGAETIYNVKYETSRIGENAAKGLGSVEVLAYGTALIASTASK</sequence>
<name>A0A1N7LQM6_9GAMM</name>
<reference evidence="3" key="1">
    <citation type="submission" date="2017-01" db="EMBL/GenBank/DDBJ databases">
        <authorList>
            <person name="Varghese N."/>
            <person name="Submissions S."/>
        </authorList>
    </citation>
    <scope>NUCLEOTIDE SEQUENCE [LARGE SCALE GENOMIC DNA]</scope>
    <source>
        <strain evidence="3">DSM 24913</strain>
    </source>
</reference>
<dbReference type="PANTHER" id="PTHR34068">
    <property type="entry name" value="UPF0145 PROTEIN YBJQ"/>
    <property type="match status" value="1"/>
</dbReference>
<dbReference type="Gene3D" id="3.30.110.70">
    <property type="entry name" value="Hypothetical protein apc22750. Chain B"/>
    <property type="match status" value="1"/>
</dbReference>
<protein>
    <submittedName>
        <fullName evidence="2">Uncharacterized conserved protein YbjQ, UPF0145 family</fullName>
    </submittedName>
</protein>
<dbReference type="AlphaFoldDB" id="A0A1N7LQM6"/>
<dbReference type="RefSeq" id="WP_076515015.1">
    <property type="nucleotide sequence ID" value="NZ_FTOH01000004.1"/>
</dbReference>
<gene>
    <name evidence="2" type="ORF">SAMN05421686_104154</name>
</gene>
<evidence type="ECO:0000256" key="1">
    <source>
        <dbReference type="ARBA" id="ARBA00010751"/>
    </source>
</evidence>
<dbReference type="SUPFAM" id="SSF117782">
    <property type="entry name" value="YbjQ-like"/>
    <property type="match status" value="1"/>
</dbReference>
<dbReference type="PANTHER" id="PTHR34068:SF2">
    <property type="entry name" value="UPF0145 PROTEIN SCO3412"/>
    <property type="match status" value="1"/>
</dbReference>
<dbReference type="EMBL" id="FTOH01000004">
    <property type="protein sequence ID" value="SIS76011.1"/>
    <property type="molecule type" value="Genomic_DNA"/>
</dbReference>
<evidence type="ECO:0000313" key="2">
    <source>
        <dbReference type="EMBL" id="SIS76011.1"/>
    </source>
</evidence>
<dbReference type="OrthoDB" id="530049at2"/>
<dbReference type="InterPro" id="IPR035439">
    <property type="entry name" value="UPF0145_dom_sf"/>
</dbReference>
<accession>A0A1N7LQM6</accession>
<organism evidence="2 3">
    <name type="scientific">Thalassolituus maritimus</name>
    <dbReference type="NCBI Taxonomy" id="484498"/>
    <lineage>
        <taxon>Bacteria</taxon>
        <taxon>Pseudomonadati</taxon>
        <taxon>Pseudomonadota</taxon>
        <taxon>Gammaproteobacteria</taxon>
        <taxon>Oceanospirillales</taxon>
        <taxon>Oceanospirillaceae</taxon>
        <taxon>Thalassolituus</taxon>
    </lineage>
</organism>
<keyword evidence="3" id="KW-1185">Reference proteome</keyword>
<proteinExistence type="inferred from homology"/>